<accession>Q04P47</accession>
<dbReference type="InterPro" id="IPR002525">
    <property type="entry name" value="Transp_IS110-like_N"/>
</dbReference>
<dbReference type="GO" id="GO:0005524">
    <property type="term" value="F:ATP binding"/>
    <property type="evidence" value="ECO:0007669"/>
    <property type="project" value="UniProtKB-KW"/>
</dbReference>
<dbReference type="NCBIfam" id="NF033542">
    <property type="entry name" value="transpos_IS110"/>
    <property type="match status" value="1"/>
</dbReference>
<name>Q04P47_LEPBJ</name>
<dbReference type="InterPro" id="IPR047650">
    <property type="entry name" value="Transpos_IS110"/>
</dbReference>
<dbReference type="Gene3D" id="3.40.50.300">
    <property type="entry name" value="P-loop containing nucleotide triphosphate hydrolases"/>
    <property type="match status" value="1"/>
</dbReference>
<dbReference type="HOGENOM" id="CLU_036902_1_1_12"/>
<dbReference type="GO" id="GO:0003677">
    <property type="term" value="F:DNA binding"/>
    <property type="evidence" value="ECO:0007669"/>
    <property type="project" value="InterPro"/>
</dbReference>
<evidence type="ECO:0000313" key="5">
    <source>
        <dbReference type="Proteomes" id="UP000000656"/>
    </source>
</evidence>
<keyword evidence="4" id="KW-0067">ATP-binding</keyword>
<dbReference type="InterPro" id="IPR003439">
    <property type="entry name" value="ABC_transporter-like_ATP-bd"/>
</dbReference>
<dbReference type="InterPro" id="IPR027417">
    <property type="entry name" value="P-loop_NTPase"/>
</dbReference>
<dbReference type="Pfam" id="PF02371">
    <property type="entry name" value="Transposase_20"/>
    <property type="match status" value="1"/>
</dbReference>
<evidence type="ECO:0000259" key="3">
    <source>
        <dbReference type="Pfam" id="PF02371"/>
    </source>
</evidence>
<dbReference type="GO" id="GO:0006313">
    <property type="term" value="P:DNA transposition"/>
    <property type="evidence" value="ECO:0007669"/>
    <property type="project" value="InterPro"/>
</dbReference>
<sequence length="363" mass="41475">MNNLSLQIQKGEFVALLGPNGAGKTTLIEMLEGIQKPDVGFISILGTTWKENETFLRQNGAPSGLEKRGLDASIYHKTKKPTAGKIPRQNTDKIKTDKRDAIKLARLMRSGELESIHVPSEEDEAVRDYLRSRDSLRLDLGRNRQRLMKFLLRKDIKYSTTKYWTVSHYKWLNNLHFNNEILQETFNDYYSRVRVQEENLKSMDKKIQEIAESEPYREKVGILRCFRGVDYLTAMFLLCEVNDFKRFKTAGSFMSFLGLVPGEYSSGSKRKQTGITKTGSPRLRRILTEAAWQHRFPGTGSKIITARRSGQPALVVALAEKASLRLHKKFRNLQLRGKTPQVMITAVSRELSGFLWAAMNLVA</sequence>
<dbReference type="Pfam" id="PF01548">
    <property type="entry name" value="DEDD_Tnp_IS110"/>
    <property type="match status" value="1"/>
</dbReference>
<evidence type="ECO:0000313" key="4">
    <source>
        <dbReference type="EMBL" id="ABJ77323.1"/>
    </source>
</evidence>
<dbReference type="EMBL" id="CP000350">
    <property type="protein sequence ID" value="ABJ77323.1"/>
    <property type="molecule type" value="Genomic_DNA"/>
</dbReference>
<dbReference type="PANTHER" id="PTHR33055:SF13">
    <property type="entry name" value="TRANSPOSASE"/>
    <property type="match status" value="1"/>
</dbReference>
<evidence type="ECO:0000259" key="1">
    <source>
        <dbReference type="Pfam" id="PF00005"/>
    </source>
</evidence>
<dbReference type="InterPro" id="IPR003346">
    <property type="entry name" value="Transposase_20"/>
</dbReference>
<dbReference type="Pfam" id="PF00005">
    <property type="entry name" value="ABC_tran"/>
    <property type="match status" value="1"/>
</dbReference>
<feature type="domain" description="Transposase IS110-like N-terminal" evidence="2">
    <location>
        <begin position="87"/>
        <end position="152"/>
    </location>
</feature>
<keyword evidence="4" id="KW-0547">Nucleotide-binding</keyword>
<organism evidence="4 5">
    <name type="scientific">Leptospira borgpetersenii serovar Hardjo-bovis (strain JB197)</name>
    <dbReference type="NCBI Taxonomy" id="355277"/>
    <lineage>
        <taxon>Bacteria</taxon>
        <taxon>Pseudomonadati</taxon>
        <taxon>Spirochaetota</taxon>
        <taxon>Spirochaetia</taxon>
        <taxon>Leptospirales</taxon>
        <taxon>Leptospiraceae</taxon>
        <taxon>Leptospira</taxon>
    </lineage>
</organism>
<feature type="domain" description="ABC transporter" evidence="1">
    <location>
        <begin position="2"/>
        <end position="57"/>
    </location>
</feature>
<feature type="domain" description="Transposase IS116/IS110/IS902 C-terminal" evidence="3">
    <location>
        <begin position="223"/>
        <end position="293"/>
    </location>
</feature>
<protein>
    <submittedName>
        <fullName evidence="4">Transposase, IS1533/ATP-binding protein</fullName>
    </submittedName>
</protein>
<dbReference type="AlphaFoldDB" id="Q04P47"/>
<dbReference type="GO" id="GO:0004803">
    <property type="term" value="F:transposase activity"/>
    <property type="evidence" value="ECO:0007669"/>
    <property type="project" value="InterPro"/>
</dbReference>
<dbReference type="KEGG" id="lbj:LBJ_2925"/>
<dbReference type="SUPFAM" id="SSF52540">
    <property type="entry name" value="P-loop containing nucleoside triphosphate hydrolases"/>
    <property type="match status" value="1"/>
</dbReference>
<proteinExistence type="predicted"/>
<gene>
    <name evidence="4" type="ordered locus">LBJ_2925</name>
</gene>
<dbReference type="PANTHER" id="PTHR33055">
    <property type="entry name" value="TRANSPOSASE FOR INSERTION SEQUENCE ELEMENT IS1111A"/>
    <property type="match status" value="1"/>
</dbReference>
<dbReference type="GO" id="GO:0016887">
    <property type="term" value="F:ATP hydrolysis activity"/>
    <property type="evidence" value="ECO:0007669"/>
    <property type="project" value="InterPro"/>
</dbReference>
<dbReference type="Proteomes" id="UP000000656">
    <property type="component" value="Chromosome 1"/>
</dbReference>
<evidence type="ECO:0000259" key="2">
    <source>
        <dbReference type="Pfam" id="PF01548"/>
    </source>
</evidence>
<reference evidence="4 5" key="1">
    <citation type="journal article" date="2006" name="Proc. Natl. Acad. Sci. U.S.A.">
        <title>Genome reduction in Leptospira borgpetersenii reflects limited transmission potential.</title>
        <authorList>
            <person name="Bulach D.M."/>
            <person name="Zuerner R.L."/>
            <person name="Wilson P."/>
            <person name="Seemann T."/>
            <person name="McGrath A."/>
            <person name="Cullen P.A."/>
            <person name="Davis J."/>
            <person name="Johnson M."/>
            <person name="Kuczek E."/>
            <person name="Alt D.P."/>
            <person name="Peterson-Burch B."/>
            <person name="Coppel R.L."/>
            <person name="Rood J.I."/>
            <person name="Davies J.K."/>
            <person name="Adler B."/>
        </authorList>
    </citation>
    <scope>NUCLEOTIDE SEQUENCE [LARGE SCALE GENOMIC DNA]</scope>
    <source>
        <strain evidence="4 5">JB197</strain>
    </source>
</reference>